<evidence type="ECO:0000313" key="1">
    <source>
        <dbReference type="EMBL" id="KXB01695.1"/>
    </source>
</evidence>
<dbReference type="Proteomes" id="UP000070344">
    <property type="component" value="Unassembled WGS sequence"/>
</dbReference>
<keyword evidence="2" id="KW-1185">Reference proteome</keyword>
<reference evidence="1 2" key="1">
    <citation type="journal article" date="2016" name="Sci. Rep.">
        <title>Metabolic traits of an uncultured archaeal lineage -MSBL1- from brine pools of the Red Sea.</title>
        <authorList>
            <person name="Mwirichia R."/>
            <person name="Alam I."/>
            <person name="Rashid M."/>
            <person name="Vinu M."/>
            <person name="Ba-Alawi W."/>
            <person name="Anthony Kamau A."/>
            <person name="Kamanda Ngugi D."/>
            <person name="Goker M."/>
            <person name="Klenk H.P."/>
            <person name="Bajic V."/>
            <person name="Stingl U."/>
        </authorList>
    </citation>
    <scope>NUCLEOTIDE SEQUENCE [LARGE SCALE GENOMIC DNA]</scope>
    <source>
        <strain evidence="1">SCGC-AAA259O05</strain>
    </source>
</reference>
<sequence length="204" mass="23441">MTKIYLASPRKTDKEREIYWAFRNPLESQVEEVWTIGVDVTPRNQEEISKLEWKYIRKCDGVIAIVSQRWGPVDGYLYTYSVNEEISYAYQLGQPTYLFIEKGTLPEGGLKTKANQVWEFKREEIFRENNLSRIMNQIKNDVVRKTKKKVPEDWEDTLPWAGLVAGGASGFLPGFLPLPLRILVRGGIGFLAGNGAREILQEPE</sequence>
<name>A0A133V5H6_9EURY</name>
<dbReference type="AlphaFoldDB" id="A0A133V5H6"/>
<evidence type="ECO:0000313" key="2">
    <source>
        <dbReference type="Proteomes" id="UP000070344"/>
    </source>
</evidence>
<proteinExistence type="predicted"/>
<accession>A0A133V5H6</accession>
<dbReference type="Gene3D" id="3.40.50.450">
    <property type="match status" value="1"/>
</dbReference>
<comment type="caution">
    <text evidence="1">The sequence shown here is derived from an EMBL/GenBank/DDBJ whole genome shotgun (WGS) entry which is preliminary data.</text>
</comment>
<organism evidence="1 2">
    <name type="scientific">candidate division MSBL1 archaeon SCGC-AAA259O05</name>
    <dbReference type="NCBI Taxonomy" id="1698271"/>
    <lineage>
        <taxon>Archaea</taxon>
        <taxon>Methanobacteriati</taxon>
        <taxon>Methanobacteriota</taxon>
        <taxon>candidate division MSBL1</taxon>
    </lineage>
</organism>
<protein>
    <recommendedName>
        <fullName evidence="3">DUF4062 domain-containing protein</fullName>
    </recommendedName>
</protein>
<dbReference type="EMBL" id="LHXV01000004">
    <property type="protein sequence ID" value="KXB01695.1"/>
    <property type="molecule type" value="Genomic_DNA"/>
</dbReference>
<evidence type="ECO:0008006" key="3">
    <source>
        <dbReference type="Google" id="ProtNLM"/>
    </source>
</evidence>
<gene>
    <name evidence="1" type="ORF">AKJ41_00640</name>
</gene>
<dbReference type="SUPFAM" id="SSF52309">
    <property type="entry name" value="N-(deoxy)ribosyltransferase-like"/>
    <property type="match status" value="1"/>
</dbReference>